<comment type="caution">
    <text evidence="4">The sequence shown here is derived from an EMBL/GenBank/DDBJ whole genome shotgun (WGS) entry which is preliminary data.</text>
</comment>
<dbReference type="PANTHER" id="PTHR37984">
    <property type="entry name" value="PROTEIN CBG26694"/>
    <property type="match status" value="1"/>
</dbReference>
<evidence type="ECO:0000313" key="5">
    <source>
        <dbReference type="Proteomes" id="UP001159363"/>
    </source>
</evidence>
<dbReference type="InterPro" id="IPR041588">
    <property type="entry name" value="Integrase_H2C2"/>
</dbReference>
<name>A0ABQ9IJ55_9NEOP</name>
<evidence type="ECO:0000259" key="3">
    <source>
        <dbReference type="Pfam" id="PF17921"/>
    </source>
</evidence>
<dbReference type="Proteomes" id="UP001159363">
    <property type="component" value="Chromosome 1"/>
</dbReference>
<dbReference type="EC" id="2.7.7.49" evidence="1"/>
<dbReference type="PANTHER" id="PTHR37984:SF8">
    <property type="entry name" value="CCHC-TYPE DOMAIN-CONTAINING PROTEIN"/>
    <property type="match status" value="1"/>
</dbReference>
<reference evidence="4 5" key="1">
    <citation type="submission" date="2023-02" db="EMBL/GenBank/DDBJ databases">
        <title>LHISI_Scaffold_Assembly.</title>
        <authorList>
            <person name="Stuart O.P."/>
            <person name="Cleave R."/>
            <person name="Magrath M.J.L."/>
            <person name="Mikheyev A.S."/>
        </authorList>
    </citation>
    <scope>NUCLEOTIDE SEQUENCE [LARGE SCALE GENOMIC DNA]</scope>
    <source>
        <strain evidence="4">Daus_M_001</strain>
        <tissue evidence="4">Leg muscle</tissue>
    </source>
</reference>
<dbReference type="Pfam" id="PF17921">
    <property type="entry name" value="Integrase_H2C2"/>
    <property type="match status" value="1"/>
</dbReference>
<accession>A0ABQ9IJ55</accession>
<protein>
    <recommendedName>
        <fullName evidence="1">RNA-directed DNA polymerase</fullName>
        <ecNumber evidence="1">2.7.7.49</ecNumber>
    </recommendedName>
</protein>
<sequence>MNTLVKPIKKFRRDGDVVSNWLQWTKKFKYYHEAIGISKNITLLMNVVYFSHALSKKAKLLSCTYRITSENCEFGTMRNDLIKDRIVCGIRDNALCQHLLKKRDLALTQAIDICRTAEITEKRLEKFHNDITTVQEITHSKKGVAYGVKCYNCNGNNHFARMCHVKKKVKEVLKTLSSSSSSEGDMIVDEVKCSECSVARVTSMPVGCGQEDLCVSSVSRGLSAMLDLIRKVDSVHTQAQDPNLLQLVSKYTKCFMGIGELPGTYKMVLMKYAKLVIHVPRKVPAALREPLKKEMDRLVTGKTIIKLEKPTEWVNFLVMVHKRDNSIQICLDQQDLNNVLMREHFPLPTLKLVTSQMAGTYLSRFVTNLAEVIAPLRVLMNKDVQWHWEHEQNVAFKSFKDVLFYSPILHYYDINKLDTLSVYASQTGLGAVLLQKGWPDKFREVPPEVKQFGTYTKDLSCAYGLVLKGNAIVVSKYLQHKIIECIHAAHQGTDKCSQRVRGTVFWPGITADIAKFVNTSEMGEETLPHWSSVSSHMSGTLFTKPLVRTILSLMACQSVIFKPLRELLKRDVADHKGLDMVLLEMHHTPIINGFSPAHLLMGENDCKVEVIHRVSAPTEAQCVVNARAYQDAPAKVTPVTTTPVNNIRNESVVMSRRHQGSKAGSTNLKKGTEIGKMAERCDMIVRMIEVTTRASVFYLVRVRDLTREQSPEWSSSQGIMLPRMALSSVCSNRCKTFVICLMRRRLATSAKVLVNKDIGQVRSSEYSFGIVVEIITQGARYCQTDNIMKSESSSLLVP</sequence>
<proteinExistence type="predicted"/>
<evidence type="ECO:0000313" key="4">
    <source>
        <dbReference type="EMBL" id="KAJ8896735.1"/>
    </source>
</evidence>
<gene>
    <name evidence="4" type="ORF">PR048_002080</name>
</gene>
<dbReference type="SUPFAM" id="SSF56672">
    <property type="entry name" value="DNA/RNA polymerases"/>
    <property type="match status" value="1"/>
</dbReference>
<evidence type="ECO:0000256" key="1">
    <source>
        <dbReference type="ARBA" id="ARBA00012493"/>
    </source>
</evidence>
<dbReference type="InterPro" id="IPR050951">
    <property type="entry name" value="Retrovirus_Pol_polyprotein"/>
</dbReference>
<dbReference type="Pfam" id="PF17919">
    <property type="entry name" value="RT_RNaseH_2"/>
    <property type="match status" value="1"/>
</dbReference>
<keyword evidence="5" id="KW-1185">Reference proteome</keyword>
<feature type="domain" description="Reverse transcriptase/retrotransposon-derived protein RNase H-like" evidence="2">
    <location>
        <begin position="388"/>
        <end position="437"/>
    </location>
</feature>
<dbReference type="EMBL" id="JARBHB010000001">
    <property type="protein sequence ID" value="KAJ8896735.1"/>
    <property type="molecule type" value="Genomic_DNA"/>
</dbReference>
<dbReference type="Gene3D" id="3.10.10.10">
    <property type="entry name" value="HIV Type 1 Reverse Transcriptase, subunit A, domain 1"/>
    <property type="match status" value="1"/>
</dbReference>
<organism evidence="4 5">
    <name type="scientific">Dryococelus australis</name>
    <dbReference type="NCBI Taxonomy" id="614101"/>
    <lineage>
        <taxon>Eukaryota</taxon>
        <taxon>Metazoa</taxon>
        <taxon>Ecdysozoa</taxon>
        <taxon>Arthropoda</taxon>
        <taxon>Hexapoda</taxon>
        <taxon>Insecta</taxon>
        <taxon>Pterygota</taxon>
        <taxon>Neoptera</taxon>
        <taxon>Polyneoptera</taxon>
        <taxon>Phasmatodea</taxon>
        <taxon>Verophasmatodea</taxon>
        <taxon>Anareolatae</taxon>
        <taxon>Phasmatidae</taxon>
        <taxon>Eurycanthinae</taxon>
        <taxon>Dryococelus</taxon>
    </lineage>
</organism>
<feature type="domain" description="Integrase zinc-binding" evidence="3">
    <location>
        <begin position="475"/>
        <end position="519"/>
    </location>
</feature>
<dbReference type="InterPro" id="IPR041577">
    <property type="entry name" value="RT_RNaseH_2"/>
</dbReference>
<evidence type="ECO:0000259" key="2">
    <source>
        <dbReference type="Pfam" id="PF17919"/>
    </source>
</evidence>
<dbReference type="InterPro" id="IPR043502">
    <property type="entry name" value="DNA/RNA_pol_sf"/>
</dbReference>
<dbReference type="Gene3D" id="1.10.340.70">
    <property type="match status" value="1"/>
</dbReference>